<organism evidence="2 3">
    <name type="scientific">Kitasatospora griseola</name>
    <name type="common">Streptomyces griseolosporeus</name>
    <dbReference type="NCBI Taxonomy" id="2064"/>
    <lineage>
        <taxon>Bacteria</taxon>
        <taxon>Bacillati</taxon>
        <taxon>Actinomycetota</taxon>
        <taxon>Actinomycetes</taxon>
        <taxon>Kitasatosporales</taxon>
        <taxon>Streptomycetaceae</taxon>
        <taxon>Kitasatospora</taxon>
    </lineage>
</organism>
<dbReference type="AlphaFoldDB" id="A0A0D0P0P5"/>
<dbReference type="PATRIC" id="fig|2064.6.peg.2982"/>
<dbReference type="OrthoDB" id="3432250at2"/>
<evidence type="ECO:0000313" key="2">
    <source>
        <dbReference type="EMBL" id="KIQ65106.1"/>
    </source>
</evidence>
<name>A0A0D0P0P5_KITGR</name>
<dbReference type="RefSeq" id="WP_043911133.1">
    <property type="nucleotide sequence ID" value="NZ_JXZB01000002.1"/>
</dbReference>
<protein>
    <submittedName>
        <fullName evidence="2">Uncharacterized protein</fullName>
    </submittedName>
</protein>
<feature type="region of interest" description="Disordered" evidence="1">
    <location>
        <begin position="64"/>
        <end position="103"/>
    </location>
</feature>
<keyword evidence="3" id="KW-1185">Reference proteome</keyword>
<dbReference type="EMBL" id="JXZB01000002">
    <property type="protein sequence ID" value="KIQ65106.1"/>
    <property type="molecule type" value="Genomic_DNA"/>
</dbReference>
<gene>
    <name evidence="2" type="ORF">TR51_13860</name>
</gene>
<evidence type="ECO:0000313" key="3">
    <source>
        <dbReference type="Proteomes" id="UP000032066"/>
    </source>
</evidence>
<dbReference type="Proteomes" id="UP000032066">
    <property type="component" value="Unassembled WGS sequence"/>
</dbReference>
<feature type="compositionally biased region" description="Pro residues" evidence="1">
    <location>
        <begin position="85"/>
        <end position="94"/>
    </location>
</feature>
<proteinExistence type="predicted"/>
<sequence>MLTECQVNGRRQQQERVQQHAARFAPEAGSWTFLFATGDAHELKAYVNELILAEPDLRSDELRIDAPCSRDGSPPHYSLSRFMPHPAPEPCPAPEPDHQPAES</sequence>
<evidence type="ECO:0000256" key="1">
    <source>
        <dbReference type="SAM" id="MobiDB-lite"/>
    </source>
</evidence>
<comment type="caution">
    <text evidence="2">The sequence shown here is derived from an EMBL/GenBank/DDBJ whole genome shotgun (WGS) entry which is preliminary data.</text>
</comment>
<reference evidence="2 3" key="1">
    <citation type="submission" date="2015-02" db="EMBL/GenBank/DDBJ databases">
        <title>Draft genome sequence of Kitasatospora griseola MF730-N6, a bafilomycin, terpentecin and satosporin producer.</title>
        <authorList>
            <person name="Arens J.C."/>
            <person name="Haltli B."/>
            <person name="Kerr R.G."/>
        </authorList>
    </citation>
    <scope>NUCLEOTIDE SEQUENCE [LARGE SCALE GENOMIC DNA]</scope>
    <source>
        <strain evidence="2 3">MF730-N6</strain>
    </source>
</reference>
<accession>A0A0D0P0P5</accession>